<dbReference type="AlphaFoldDB" id="A0A1Y4KZ78"/>
<evidence type="ECO:0008006" key="3">
    <source>
        <dbReference type="Google" id="ProtNLM"/>
    </source>
</evidence>
<evidence type="ECO:0000313" key="1">
    <source>
        <dbReference type="EMBL" id="OUP49666.1"/>
    </source>
</evidence>
<protein>
    <recommendedName>
        <fullName evidence="3">Phage tail protein</fullName>
    </recommendedName>
</protein>
<proteinExistence type="predicted"/>
<name>A0A1Y4KZ78_9FIRM</name>
<accession>A0A1Y4KZ78</accession>
<sequence length="187" mass="20058">MAAFGAKYPRFAPNKTVTPEGVVTYDAPVTIGALNKADLTVTMASGKVYGDNELQESVDEFVSGTLAMETSDMEDAVAGKIYGATVLEKLCTYNTGDTPPEGGLGYYKTLVRGGKKIFKTVFYPRAKAAIGNDTAATKADSITFSTVATNWTIMADKRGNWRLTKEHDTEEAAKAWLDTQMGVASDT</sequence>
<dbReference type="RefSeq" id="WP_087374910.1">
    <property type="nucleotide sequence ID" value="NZ_NFKK01000037.1"/>
</dbReference>
<gene>
    <name evidence="1" type="ORF">B5F17_14305</name>
</gene>
<comment type="caution">
    <text evidence="1">The sequence shown here is derived from an EMBL/GenBank/DDBJ whole genome shotgun (WGS) entry which is preliminary data.</text>
</comment>
<evidence type="ECO:0000313" key="2">
    <source>
        <dbReference type="Proteomes" id="UP000195897"/>
    </source>
</evidence>
<reference evidence="2" key="1">
    <citation type="submission" date="2017-04" db="EMBL/GenBank/DDBJ databases">
        <title>Function of individual gut microbiota members based on whole genome sequencing of pure cultures obtained from chicken caecum.</title>
        <authorList>
            <person name="Medvecky M."/>
            <person name="Cejkova D."/>
            <person name="Polansky O."/>
            <person name="Karasova D."/>
            <person name="Kubasova T."/>
            <person name="Cizek A."/>
            <person name="Rychlik I."/>
        </authorList>
    </citation>
    <scope>NUCLEOTIDE SEQUENCE [LARGE SCALE GENOMIC DNA]</scope>
    <source>
        <strain evidence="2">An180</strain>
    </source>
</reference>
<dbReference type="Proteomes" id="UP000195897">
    <property type="component" value="Unassembled WGS sequence"/>
</dbReference>
<dbReference type="EMBL" id="NFKK01000037">
    <property type="protein sequence ID" value="OUP49666.1"/>
    <property type="molecule type" value="Genomic_DNA"/>
</dbReference>
<organism evidence="1 2">
    <name type="scientific">Butyricicoccus pullicaecorum</name>
    <dbReference type="NCBI Taxonomy" id="501571"/>
    <lineage>
        <taxon>Bacteria</taxon>
        <taxon>Bacillati</taxon>
        <taxon>Bacillota</taxon>
        <taxon>Clostridia</taxon>
        <taxon>Eubacteriales</taxon>
        <taxon>Butyricicoccaceae</taxon>
        <taxon>Butyricicoccus</taxon>
    </lineage>
</organism>